<dbReference type="AlphaFoldDB" id="A0A9D4KIU8"/>
<keyword evidence="2" id="KW-1185">Reference proteome</keyword>
<evidence type="ECO:0000313" key="1">
    <source>
        <dbReference type="EMBL" id="KAH3840274.1"/>
    </source>
</evidence>
<sequence length="70" mass="7432">MPTVGGISSAASPLTVASRELFPEPPIPRPITVKEGLAGGGPPQHSRLNSWKQTGTITFQKSQTINFKCN</sequence>
<proteinExistence type="predicted"/>
<gene>
    <name evidence="1" type="ORF">DPMN_113721</name>
</gene>
<name>A0A9D4KIU8_DREPO</name>
<organism evidence="1 2">
    <name type="scientific">Dreissena polymorpha</name>
    <name type="common">Zebra mussel</name>
    <name type="synonym">Mytilus polymorpha</name>
    <dbReference type="NCBI Taxonomy" id="45954"/>
    <lineage>
        <taxon>Eukaryota</taxon>
        <taxon>Metazoa</taxon>
        <taxon>Spiralia</taxon>
        <taxon>Lophotrochozoa</taxon>
        <taxon>Mollusca</taxon>
        <taxon>Bivalvia</taxon>
        <taxon>Autobranchia</taxon>
        <taxon>Heteroconchia</taxon>
        <taxon>Euheterodonta</taxon>
        <taxon>Imparidentia</taxon>
        <taxon>Neoheterodontei</taxon>
        <taxon>Myida</taxon>
        <taxon>Dreissenoidea</taxon>
        <taxon>Dreissenidae</taxon>
        <taxon>Dreissena</taxon>
    </lineage>
</organism>
<dbReference type="Proteomes" id="UP000828390">
    <property type="component" value="Unassembled WGS sequence"/>
</dbReference>
<reference evidence="1" key="1">
    <citation type="journal article" date="2019" name="bioRxiv">
        <title>The Genome of the Zebra Mussel, Dreissena polymorpha: A Resource for Invasive Species Research.</title>
        <authorList>
            <person name="McCartney M.A."/>
            <person name="Auch B."/>
            <person name="Kono T."/>
            <person name="Mallez S."/>
            <person name="Zhang Y."/>
            <person name="Obille A."/>
            <person name="Becker A."/>
            <person name="Abrahante J.E."/>
            <person name="Garbe J."/>
            <person name="Badalamenti J.P."/>
            <person name="Herman A."/>
            <person name="Mangelson H."/>
            <person name="Liachko I."/>
            <person name="Sullivan S."/>
            <person name="Sone E.D."/>
            <person name="Koren S."/>
            <person name="Silverstein K.A.T."/>
            <person name="Beckman K.B."/>
            <person name="Gohl D.M."/>
        </authorList>
    </citation>
    <scope>NUCLEOTIDE SEQUENCE</scope>
    <source>
        <strain evidence="1">Duluth1</strain>
        <tissue evidence="1">Whole animal</tissue>
    </source>
</reference>
<evidence type="ECO:0000313" key="2">
    <source>
        <dbReference type="Proteomes" id="UP000828390"/>
    </source>
</evidence>
<comment type="caution">
    <text evidence="1">The sequence shown here is derived from an EMBL/GenBank/DDBJ whole genome shotgun (WGS) entry which is preliminary data.</text>
</comment>
<protein>
    <submittedName>
        <fullName evidence="1">Uncharacterized protein</fullName>
    </submittedName>
</protein>
<dbReference type="EMBL" id="JAIWYP010000004">
    <property type="protein sequence ID" value="KAH3840274.1"/>
    <property type="molecule type" value="Genomic_DNA"/>
</dbReference>
<reference evidence="1" key="2">
    <citation type="submission" date="2020-11" db="EMBL/GenBank/DDBJ databases">
        <authorList>
            <person name="McCartney M.A."/>
            <person name="Auch B."/>
            <person name="Kono T."/>
            <person name="Mallez S."/>
            <person name="Becker A."/>
            <person name="Gohl D.M."/>
            <person name="Silverstein K.A.T."/>
            <person name="Koren S."/>
            <person name="Bechman K.B."/>
            <person name="Herman A."/>
            <person name="Abrahante J.E."/>
            <person name="Garbe J."/>
        </authorList>
    </citation>
    <scope>NUCLEOTIDE SEQUENCE</scope>
    <source>
        <strain evidence="1">Duluth1</strain>
        <tissue evidence="1">Whole animal</tissue>
    </source>
</reference>
<accession>A0A9D4KIU8</accession>